<dbReference type="GeneID" id="97218641"/>
<keyword evidence="1" id="KW-0732">Signal</keyword>
<feature type="chain" id="PRO_5045106072" evidence="1">
    <location>
        <begin position="24"/>
        <end position="251"/>
    </location>
</feature>
<dbReference type="Proteomes" id="UP001630969">
    <property type="component" value="Unassembled WGS sequence"/>
</dbReference>
<evidence type="ECO:0000256" key="1">
    <source>
        <dbReference type="SAM" id="SignalP"/>
    </source>
</evidence>
<proteinExistence type="predicted"/>
<dbReference type="EMBL" id="JBGXBU010000001">
    <property type="protein sequence ID" value="MFM4891474.1"/>
    <property type="molecule type" value="Genomic_DNA"/>
</dbReference>
<gene>
    <name evidence="2" type="ORF">ACEUDJ_01040</name>
</gene>
<reference evidence="2 3" key="1">
    <citation type="submission" date="2024-09" db="EMBL/GenBank/DDBJ databases">
        <title>Aeromonas strains Genome sequencing and assembly.</title>
        <authorList>
            <person name="Hu X."/>
            <person name="Tang B."/>
        </authorList>
    </citation>
    <scope>NUCLEOTIDE SEQUENCE [LARGE SCALE GENOMIC DNA]</scope>
    <source>
        <strain evidence="2 3">NB23SCDHY001</strain>
    </source>
</reference>
<protein>
    <submittedName>
        <fullName evidence="2">Uncharacterized protein</fullName>
    </submittedName>
</protein>
<sequence length="251" mass="26786">MKIKPRMGPACLLLGLLTCPALAEVKVITVFEAEAMVRSLRDLYPALGVSAMGNQLVLSGTAQQLQEAEALVARLNQPPAMLLIEWRVSQGSDTRRASLGARSGGDGDWRAGVALGQGREQGEQAWQVRGLSGRPVLLQLGSYRPVSFYRWRGDRVTALLPIISGLYASATLVGERVRIQLASEQASLGQGVPEHGQSATELDVVPGQWIEVGALADSRQSQALGLGRTLGGSLAEEARQQTLAIRVTPLD</sequence>
<keyword evidence="3" id="KW-1185">Reference proteome</keyword>
<comment type="caution">
    <text evidence="2">The sequence shown here is derived from an EMBL/GenBank/DDBJ whole genome shotgun (WGS) entry which is preliminary data.</text>
</comment>
<dbReference type="RefSeq" id="WP_408787564.1">
    <property type="nucleotide sequence ID" value="NZ_JBGXBU010000001.1"/>
</dbReference>
<evidence type="ECO:0000313" key="2">
    <source>
        <dbReference type="EMBL" id="MFM4891474.1"/>
    </source>
</evidence>
<name>A0ABW9GLK6_9GAMM</name>
<organism evidence="2 3">
    <name type="scientific">Aeromonas bivalvium</name>
    <dbReference type="NCBI Taxonomy" id="440079"/>
    <lineage>
        <taxon>Bacteria</taxon>
        <taxon>Pseudomonadati</taxon>
        <taxon>Pseudomonadota</taxon>
        <taxon>Gammaproteobacteria</taxon>
        <taxon>Aeromonadales</taxon>
        <taxon>Aeromonadaceae</taxon>
        <taxon>Aeromonas</taxon>
    </lineage>
</organism>
<evidence type="ECO:0000313" key="3">
    <source>
        <dbReference type="Proteomes" id="UP001630969"/>
    </source>
</evidence>
<accession>A0ABW9GLK6</accession>
<feature type="signal peptide" evidence="1">
    <location>
        <begin position="1"/>
        <end position="23"/>
    </location>
</feature>